<dbReference type="GO" id="GO:0005829">
    <property type="term" value="C:cytosol"/>
    <property type="evidence" value="ECO:0007669"/>
    <property type="project" value="TreeGrafter"/>
</dbReference>
<feature type="domain" description="Pyridoxamine kinase/Phosphomethylpyrimidine kinase" evidence="7">
    <location>
        <begin position="14"/>
        <end position="258"/>
    </location>
</feature>
<protein>
    <recommendedName>
        <fullName evidence="2">hydroxymethylpyrimidine kinase</fullName>
        <ecNumber evidence="2">2.7.1.49</ecNumber>
    </recommendedName>
</protein>
<dbReference type="UniPathway" id="UPA00060">
    <property type="reaction ID" value="UER00138"/>
</dbReference>
<evidence type="ECO:0000256" key="5">
    <source>
        <dbReference type="ARBA" id="ARBA00022777"/>
    </source>
</evidence>
<dbReference type="InterPro" id="IPR029056">
    <property type="entry name" value="Ribokinase-like"/>
</dbReference>
<evidence type="ECO:0000259" key="8">
    <source>
        <dbReference type="Pfam" id="PF10120"/>
    </source>
</evidence>
<dbReference type="InterPro" id="IPR019293">
    <property type="entry name" value="ThiN"/>
</dbReference>
<dbReference type="SUPFAM" id="SSF53613">
    <property type="entry name" value="Ribokinase-like"/>
    <property type="match status" value="1"/>
</dbReference>
<dbReference type="Gene3D" id="3.40.225.10">
    <property type="entry name" value="Class II aldolase/adducin N-terminal domain"/>
    <property type="match status" value="1"/>
</dbReference>
<dbReference type="GO" id="GO:0008902">
    <property type="term" value="F:hydroxymethylpyrimidine kinase activity"/>
    <property type="evidence" value="ECO:0007669"/>
    <property type="project" value="UniProtKB-EC"/>
</dbReference>
<evidence type="ECO:0000259" key="7">
    <source>
        <dbReference type="Pfam" id="PF08543"/>
    </source>
</evidence>
<evidence type="ECO:0000256" key="6">
    <source>
        <dbReference type="ARBA" id="ARBA00022840"/>
    </source>
</evidence>
<dbReference type="SUPFAM" id="SSF53639">
    <property type="entry name" value="AraD/HMP-PK domain-like"/>
    <property type="match status" value="1"/>
</dbReference>
<dbReference type="Gene3D" id="3.40.1190.20">
    <property type="match status" value="1"/>
</dbReference>
<evidence type="ECO:0000256" key="3">
    <source>
        <dbReference type="ARBA" id="ARBA00022679"/>
    </source>
</evidence>
<dbReference type="RefSeq" id="WP_071547184.1">
    <property type="nucleotide sequence ID" value="NZ_LKAQ01000005.1"/>
</dbReference>
<evidence type="ECO:0000256" key="1">
    <source>
        <dbReference type="ARBA" id="ARBA00004948"/>
    </source>
</evidence>
<dbReference type="InterPro" id="IPR036409">
    <property type="entry name" value="Aldolase_II/adducin_N_sf"/>
</dbReference>
<organism evidence="9 10">
    <name type="scientific">Pseudodesulfovibrio hydrargyri</name>
    <dbReference type="NCBI Taxonomy" id="2125990"/>
    <lineage>
        <taxon>Bacteria</taxon>
        <taxon>Pseudomonadati</taxon>
        <taxon>Thermodesulfobacteriota</taxon>
        <taxon>Desulfovibrionia</taxon>
        <taxon>Desulfovibrionales</taxon>
        <taxon>Desulfovibrionaceae</taxon>
    </lineage>
</organism>
<dbReference type="NCBIfam" id="TIGR00097">
    <property type="entry name" value="HMP-P_kinase"/>
    <property type="match status" value="1"/>
</dbReference>
<dbReference type="AlphaFoldDB" id="A0A1J5MQ40"/>
<dbReference type="EC" id="2.7.1.49" evidence="2"/>
<dbReference type="Proteomes" id="UP000181901">
    <property type="component" value="Unassembled WGS sequence"/>
</dbReference>
<dbReference type="GO" id="GO:0005524">
    <property type="term" value="F:ATP binding"/>
    <property type="evidence" value="ECO:0007669"/>
    <property type="project" value="UniProtKB-KW"/>
</dbReference>
<reference evidence="9 10" key="1">
    <citation type="submission" date="2015-09" db="EMBL/GenBank/DDBJ databases">
        <title>Genome of Desulfovibrio dechloracetivorans BerOc1, a mercury methylating strain isolated from highly hydrocarbons and metals contaminated coastal sediments.</title>
        <authorList>
            <person name="Goni Urriza M."/>
            <person name="Gassie C."/>
            <person name="Bouchez O."/>
            <person name="Klopp C."/>
            <person name="Ranchou-Peyruse A."/>
            <person name="Remy G."/>
        </authorList>
    </citation>
    <scope>NUCLEOTIDE SEQUENCE [LARGE SCALE GENOMIC DNA]</scope>
    <source>
        <strain evidence="9 10">BerOc1</strain>
    </source>
</reference>
<dbReference type="OrthoDB" id="9810880at2"/>
<dbReference type="EMBL" id="LKAQ01000005">
    <property type="protein sequence ID" value="OIQ48741.1"/>
    <property type="molecule type" value="Genomic_DNA"/>
</dbReference>
<evidence type="ECO:0000256" key="2">
    <source>
        <dbReference type="ARBA" id="ARBA00012135"/>
    </source>
</evidence>
<dbReference type="PANTHER" id="PTHR20858:SF17">
    <property type="entry name" value="HYDROXYMETHYLPYRIMIDINE_PHOSPHOMETHYLPYRIMIDINE KINASE THI20-RELATED"/>
    <property type="match status" value="1"/>
</dbReference>
<dbReference type="GO" id="GO:0008972">
    <property type="term" value="F:phosphomethylpyrimidine kinase activity"/>
    <property type="evidence" value="ECO:0007669"/>
    <property type="project" value="InterPro"/>
</dbReference>
<keyword evidence="3 9" id="KW-0808">Transferase</keyword>
<dbReference type="Pfam" id="PF10120">
    <property type="entry name" value="ThiN"/>
    <property type="match status" value="1"/>
</dbReference>
<keyword evidence="5 9" id="KW-0418">Kinase</keyword>
<dbReference type="GO" id="GO:0009228">
    <property type="term" value="P:thiamine biosynthetic process"/>
    <property type="evidence" value="ECO:0007669"/>
    <property type="project" value="InterPro"/>
</dbReference>
<accession>A0A1J5MQ40</accession>
<keyword evidence="4" id="KW-0547">Nucleotide-binding</keyword>
<keyword evidence="6" id="KW-0067">ATP-binding</keyword>
<keyword evidence="10" id="KW-1185">Reference proteome</keyword>
<dbReference type="InterPro" id="IPR004399">
    <property type="entry name" value="HMP/HMP-P_kinase_dom"/>
</dbReference>
<evidence type="ECO:0000256" key="4">
    <source>
        <dbReference type="ARBA" id="ARBA00022741"/>
    </source>
</evidence>
<sequence length="459" mass="48368">MDRLPCVLTIAGSDSGGGAGIQADLKTITMLGGYGASVITALTAQNTAAVTGIHAPSAKFVALQLKTVLDDIKVDAAKTGMLFSAPIIEALAALLEKKTFPLVVDPVCVATSGGKLLQDDAVEAMVDRMFPLADLLTPNLPEAELFTGMRIESREDVFLAGKLLLKMGPKAVLIKGGHADSLAVTDWYMTPGADPIPFMQRRVDTDCTHGTGCTLSSAIATGLARGLDMGAAILRGQEYLNLALRSGYRLGEGGGPVNHLAPWTKERARGDVLTSVDDFGRRLAARPGLRDMLPRGRANVAVAVPFADSLRDVAGFSGGFITSARGMVDVVGYPEFGASARAASLLLSARRVRPELQCAMTLAGGEPVLGALKALNMEMAWMDWEGRPDYVTGEDGRFEEWGGLEALKDHAAPETVRALGDPGGLGREPTVYVLAPDMGELVAVLREIADELAENPDEV</sequence>
<dbReference type="InterPro" id="IPR013749">
    <property type="entry name" value="PM/HMP-P_kinase-1"/>
</dbReference>
<dbReference type="CDD" id="cd01169">
    <property type="entry name" value="HMPP_kinase"/>
    <property type="match status" value="1"/>
</dbReference>
<name>A0A1J5MQ40_9BACT</name>
<evidence type="ECO:0000313" key="10">
    <source>
        <dbReference type="Proteomes" id="UP000181901"/>
    </source>
</evidence>
<dbReference type="FunFam" id="3.40.1190.20:FF:000003">
    <property type="entry name" value="Phosphomethylpyrimidine kinase ThiD"/>
    <property type="match status" value="1"/>
</dbReference>
<proteinExistence type="predicted"/>
<dbReference type="Pfam" id="PF08543">
    <property type="entry name" value="Phos_pyr_kin"/>
    <property type="match status" value="1"/>
</dbReference>
<dbReference type="PANTHER" id="PTHR20858">
    <property type="entry name" value="PHOSPHOMETHYLPYRIMIDINE KINASE"/>
    <property type="match status" value="1"/>
</dbReference>
<feature type="domain" description="Thiamine-phosphate synthase ThiN" evidence="8">
    <location>
        <begin position="276"/>
        <end position="446"/>
    </location>
</feature>
<comment type="pathway">
    <text evidence="1">Cofactor biosynthesis; thiamine diphosphate biosynthesis.</text>
</comment>
<dbReference type="GO" id="GO:0009229">
    <property type="term" value="P:thiamine diphosphate biosynthetic process"/>
    <property type="evidence" value="ECO:0007669"/>
    <property type="project" value="UniProtKB-UniPathway"/>
</dbReference>
<comment type="caution">
    <text evidence="9">The sequence shown here is derived from an EMBL/GenBank/DDBJ whole genome shotgun (WGS) entry which is preliminary data.</text>
</comment>
<evidence type="ECO:0000313" key="9">
    <source>
        <dbReference type="EMBL" id="OIQ48741.1"/>
    </source>
</evidence>
<gene>
    <name evidence="9" type="primary">thiD</name>
    <name evidence="9" type="ORF">BerOc1_03493</name>
</gene>